<dbReference type="GO" id="GO:0008270">
    <property type="term" value="F:zinc ion binding"/>
    <property type="evidence" value="ECO:0007669"/>
    <property type="project" value="UniProtKB-KW"/>
</dbReference>
<keyword evidence="1" id="KW-0479">Metal-binding</keyword>
<keyword evidence="1" id="KW-0862">Zinc</keyword>
<dbReference type="Gene3D" id="3.30.40.10">
    <property type="entry name" value="Zinc/RING finger domain, C3HC4 (zinc finger)"/>
    <property type="match status" value="1"/>
</dbReference>
<dbReference type="InterPro" id="IPR013083">
    <property type="entry name" value="Znf_RING/FYVE/PHD"/>
</dbReference>
<dbReference type="OrthoDB" id="8062037at2759"/>
<dbReference type="SMART" id="SM00184">
    <property type="entry name" value="RING"/>
    <property type="match status" value="1"/>
</dbReference>
<dbReference type="STRING" id="139420.A0A371CP27"/>
<protein>
    <recommendedName>
        <fullName evidence="2">RING-type domain-containing protein</fullName>
    </recommendedName>
</protein>
<accession>A0A371CP27</accession>
<dbReference type="PANTHER" id="PTHR46400">
    <property type="entry name" value="RING/U-BOX SUPERFAMILY PROTEIN"/>
    <property type="match status" value="1"/>
</dbReference>
<organism evidence="3 4">
    <name type="scientific">Lentinus brumalis</name>
    <dbReference type="NCBI Taxonomy" id="2498619"/>
    <lineage>
        <taxon>Eukaryota</taxon>
        <taxon>Fungi</taxon>
        <taxon>Dikarya</taxon>
        <taxon>Basidiomycota</taxon>
        <taxon>Agaricomycotina</taxon>
        <taxon>Agaricomycetes</taxon>
        <taxon>Polyporales</taxon>
        <taxon>Polyporaceae</taxon>
        <taxon>Lentinus</taxon>
    </lineage>
</organism>
<dbReference type="GO" id="GO:0004842">
    <property type="term" value="F:ubiquitin-protein transferase activity"/>
    <property type="evidence" value="ECO:0007669"/>
    <property type="project" value="InterPro"/>
</dbReference>
<keyword evidence="1" id="KW-0863">Zinc-finger</keyword>
<proteinExistence type="predicted"/>
<reference evidence="3 4" key="1">
    <citation type="journal article" date="2018" name="Biotechnol. Biofuels">
        <title>Integrative visual omics of the white-rot fungus Polyporus brumalis exposes the biotechnological potential of its oxidative enzymes for delignifying raw plant biomass.</title>
        <authorList>
            <person name="Miyauchi S."/>
            <person name="Rancon A."/>
            <person name="Drula E."/>
            <person name="Hage H."/>
            <person name="Chaduli D."/>
            <person name="Favel A."/>
            <person name="Grisel S."/>
            <person name="Henrissat B."/>
            <person name="Herpoel-Gimbert I."/>
            <person name="Ruiz-Duenas F.J."/>
            <person name="Chevret D."/>
            <person name="Hainaut M."/>
            <person name="Lin J."/>
            <person name="Wang M."/>
            <person name="Pangilinan J."/>
            <person name="Lipzen A."/>
            <person name="Lesage-Meessen L."/>
            <person name="Navarro D."/>
            <person name="Riley R."/>
            <person name="Grigoriev I.V."/>
            <person name="Zhou S."/>
            <person name="Raouche S."/>
            <person name="Rosso M.N."/>
        </authorList>
    </citation>
    <scope>NUCLEOTIDE SEQUENCE [LARGE SCALE GENOMIC DNA]</scope>
    <source>
        <strain evidence="3 4">BRFM 1820</strain>
    </source>
</reference>
<evidence type="ECO:0000259" key="2">
    <source>
        <dbReference type="PROSITE" id="PS50089"/>
    </source>
</evidence>
<dbReference type="SUPFAM" id="SSF57850">
    <property type="entry name" value="RING/U-box"/>
    <property type="match status" value="1"/>
</dbReference>
<dbReference type="PANTHER" id="PTHR46400:SF5">
    <property type="entry name" value="RING-TYPE DOMAIN-CONTAINING PROTEIN"/>
    <property type="match status" value="1"/>
</dbReference>
<evidence type="ECO:0000313" key="4">
    <source>
        <dbReference type="Proteomes" id="UP000256964"/>
    </source>
</evidence>
<dbReference type="InterPro" id="IPR001841">
    <property type="entry name" value="Znf_RING"/>
</dbReference>
<gene>
    <name evidence="3" type="ORF">OH76DRAFT_1363528</name>
</gene>
<dbReference type="Proteomes" id="UP000256964">
    <property type="component" value="Unassembled WGS sequence"/>
</dbReference>
<dbReference type="PROSITE" id="PS50089">
    <property type="entry name" value="ZF_RING_2"/>
    <property type="match status" value="1"/>
</dbReference>
<feature type="non-terminal residue" evidence="3">
    <location>
        <position position="1"/>
    </location>
</feature>
<keyword evidence="4" id="KW-1185">Reference proteome</keyword>
<dbReference type="AlphaFoldDB" id="A0A371CP27"/>
<evidence type="ECO:0000256" key="1">
    <source>
        <dbReference type="PROSITE-ProRule" id="PRU00175"/>
    </source>
</evidence>
<dbReference type="GO" id="GO:0046621">
    <property type="term" value="P:negative regulation of organ growth"/>
    <property type="evidence" value="ECO:0007669"/>
    <property type="project" value="InterPro"/>
</dbReference>
<evidence type="ECO:0000313" key="3">
    <source>
        <dbReference type="EMBL" id="RDX42031.1"/>
    </source>
</evidence>
<feature type="domain" description="RING-type" evidence="2">
    <location>
        <begin position="54"/>
        <end position="95"/>
    </location>
</feature>
<name>A0A371CP27_9APHY</name>
<dbReference type="Pfam" id="PF17123">
    <property type="entry name" value="zf-RING_11"/>
    <property type="match status" value="1"/>
</dbReference>
<dbReference type="EMBL" id="KZ857495">
    <property type="protein sequence ID" value="RDX42031.1"/>
    <property type="molecule type" value="Genomic_DNA"/>
</dbReference>
<dbReference type="InterPro" id="IPR033276">
    <property type="entry name" value="BB"/>
</dbReference>
<dbReference type="GO" id="GO:0016567">
    <property type="term" value="P:protein ubiquitination"/>
    <property type="evidence" value="ECO:0007669"/>
    <property type="project" value="InterPro"/>
</dbReference>
<sequence>QRDEDIDMSYEGLLSLSSLLGDVKPRGTPAEVLSSLPKGTYGEWSSPGAMEERCPICLDDYAAADACMRIPSCSHWFHDGCLQVCIICRSHCACC</sequence>